<sequence length="138" mass="15355">MERPTDARSDRRTPVPVTKPEDMSRAFVAALNAGDLKSLLSLYDPQVRYVTRSGKIVEGHAGVRATLERLLAAKGQMRIDNTYCLVSGDTALVRAQWSFNGIGQDDKPIESHGNSAEVLRRGSDRIWRYLIDHPFGAM</sequence>
<gene>
    <name evidence="3" type="ORF">A2W18_03645</name>
</gene>
<comment type="caution">
    <text evidence="3">The sequence shown here is derived from an EMBL/GenBank/DDBJ whole genome shotgun (WGS) entry which is preliminary data.</text>
</comment>
<dbReference type="InterPro" id="IPR032710">
    <property type="entry name" value="NTF2-like_dom_sf"/>
</dbReference>
<protein>
    <recommendedName>
        <fullName evidence="2">SnoaL-like domain-containing protein</fullName>
    </recommendedName>
</protein>
<dbReference type="Gene3D" id="3.10.450.50">
    <property type="match status" value="1"/>
</dbReference>
<dbReference type="InterPro" id="IPR037401">
    <property type="entry name" value="SnoaL-like"/>
</dbReference>
<dbReference type="Proteomes" id="UP000179076">
    <property type="component" value="Unassembled WGS sequence"/>
</dbReference>
<feature type="domain" description="SnoaL-like" evidence="2">
    <location>
        <begin position="25"/>
        <end position="128"/>
    </location>
</feature>
<evidence type="ECO:0000313" key="4">
    <source>
        <dbReference type="Proteomes" id="UP000179076"/>
    </source>
</evidence>
<organism evidence="3 4">
    <name type="scientific">Candidatus Muproteobacteria bacterium RBG_16_60_9</name>
    <dbReference type="NCBI Taxonomy" id="1817755"/>
    <lineage>
        <taxon>Bacteria</taxon>
        <taxon>Pseudomonadati</taxon>
        <taxon>Pseudomonadota</taxon>
        <taxon>Candidatus Muproteobacteria</taxon>
    </lineage>
</organism>
<evidence type="ECO:0000256" key="1">
    <source>
        <dbReference type="SAM" id="MobiDB-lite"/>
    </source>
</evidence>
<dbReference type="SUPFAM" id="SSF54427">
    <property type="entry name" value="NTF2-like"/>
    <property type="match status" value="1"/>
</dbReference>
<reference evidence="3 4" key="1">
    <citation type="journal article" date="2016" name="Nat. Commun.">
        <title>Thousands of microbial genomes shed light on interconnected biogeochemical processes in an aquifer system.</title>
        <authorList>
            <person name="Anantharaman K."/>
            <person name="Brown C.T."/>
            <person name="Hug L.A."/>
            <person name="Sharon I."/>
            <person name="Castelle C.J."/>
            <person name="Probst A.J."/>
            <person name="Thomas B.C."/>
            <person name="Singh A."/>
            <person name="Wilkins M.J."/>
            <person name="Karaoz U."/>
            <person name="Brodie E.L."/>
            <person name="Williams K.H."/>
            <person name="Hubbard S.S."/>
            <person name="Banfield J.F."/>
        </authorList>
    </citation>
    <scope>NUCLEOTIDE SEQUENCE [LARGE SCALE GENOMIC DNA]</scope>
</reference>
<dbReference type="AlphaFoldDB" id="A0A1F6V2X9"/>
<dbReference type="Pfam" id="PF12680">
    <property type="entry name" value="SnoaL_2"/>
    <property type="match status" value="1"/>
</dbReference>
<dbReference type="EMBL" id="MFSP01000143">
    <property type="protein sequence ID" value="OGI64023.1"/>
    <property type="molecule type" value="Genomic_DNA"/>
</dbReference>
<feature type="region of interest" description="Disordered" evidence="1">
    <location>
        <begin position="1"/>
        <end position="20"/>
    </location>
</feature>
<evidence type="ECO:0000313" key="3">
    <source>
        <dbReference type="EMBL" id="OGI64023.1"/>
    </source>
</evidence>
<proteinExistence type="predicted"/>
<evidence type="ECO:0000259" key="2">
    <source>
        <dbReference type="Pfam" id="PF12680"/>
    </source>
</evidence>
<name>A0A1F6V2X9_9PROT</name>
<accession>A0A1F6V2X9</accession>